<accession>A0ABW5JBB1</accession>
<gene>
    <name evidence="1" type="ORF">ACFSR2_19405</name>
</gene>
<comment type="caution">
    <text evidence="1">The sequence shown here is derived from an EMBL/GenBank/DDBJ whole genome shotgun (WGS) entry which is preliminary data.</text>
</comment>
<dbReference type="EMBL" id="JBHULC010000027">
    <property type="protein sequence ID" value="MFD2523073.1"/>
    <property type="molecule type" value="Genomic_DNA"/>
</dbReference>
<sequence length="83" mass="9438">MILQTNQLAEFEKFMFKYIKVKQSNKLSIKGKLLDVIADSTGLHKILIEQEFIAKGKVGDFFRSSRPTVATVYTKNISTVEVI</sequence>
<evidence type="ECO:0000313" key="1">
    <source>
        <dbReference type="EMBL" id="MFD2523073.1"/>
    </source>
</evidence>
<reference evidence="2" key="1">
    <citation type="journal article" date="2019" name="Int. J. Syst. Evol. Microbiol.">
        <title>The Global Catalogue of Microorganisms (GCM) 10K type strain sequencing project: providing services to taxonomists for standard genome sequencing and annotation.</title>
        <authorList>
            <consortium name="The Broad Institute Genomics Platform"/>
            <consortium name="The Broad Institute Genome Sequencing Center for Infectious Disease"/>
            <person name="Wu L."/>
            <person name="Ma J."/>
        </authorList>
    </citation>
    <scope>NUCLEOTIDE SEQUENCE [LARGE SCALE GENOMIC DNA]</scope>
    <source>
        <strain evidence="2">KCTC 52344</strain>
    </source>
</reference>
<name>A0ABW5JBB1_9BACT</name>
<organism evidence="1 2">
    <name type="scientific">Emticicia soli</name>
    <dbReference type="NCBI Taxonomy" id="2027878"/>
    <lineage>
        <taxon>Bacteria</taxon>
        <taxon>Pseudomonadati</taxon>
        <taxon>Bacteroidota</taxon>
        <taxon>Cytophagia</taxon>
        <taxon>Cytophagales</taxon>
        <taxon>Leadbetterellaceae</taxon>
        <taxon>Emticicia</taxon>
    </lineage>
</organism>
<dbReference type="RefSeq" id="WP_340239405.1">
    <property type="nucleotide sequence ID" value="NZ_JBBEWC010000012.1"/>
</dbReference>
<evidence type="ECO:0000313" key="2">
    <source>
        <dbReference type="Proteomes" id="UP001597510"/>
    </source>
</evidence>
<protein>
    <submittedName>
        <fullName evidence="1">Uncharacterized protein</fullName>
    </submittedName>
</protein>
<dbReference type="Proteomes" id="UP001597510">
    <property type="component" value="Unassembled WGS sequence"/>
</dbReference>
<proteinExistence type="predicted"/>
<keyword evidence="2" id="KW-1185">Reference proteome</keyword>